<dbReference type="STRING" id="346185.AAY42_11245"/>
<name>A0A0Q1BLZ4_9FLAO</name>
<dbReference type="EMBL" id="LCTZ01000002">
    <property type="protein sequence ID" value="KQC31738.1"/>
    <property type="molecule type" value="Genomic_DNA"/>
</dbReference>
<organism evidence="1 2">
    <name type="scientific">Flagellimonas eckloniae</name>
    <dbReference type="NCBI Taxonomy" id="346185"/>
    <lineage>
        <taxon>Bacteria</taxon>
        <taxon>Pseudomonadati</taxon>
        <taxon>Bacteroidota</taxon>
        <taxon>Flavobacteriia</taxon>
        <taxon>Flavobacteriales</taxon>
        <taxon>Flavobacteriaceae</taxon>
        <taxon>Flagellimonas</taxon>
    </lineage>
</organism>
<comment type="caution">
    <text evidence="1">The sequence shown here is derived from an EMBL/GenBank/DDBJ whole genome shotgun (WGS) entry which is preliminary data.</text>
</comment>
<accession>A0A0Q1BLZ4</accession>
<dbReference type="Pfam" id="PF16250">
    <property type="entry name" value="DUF4907"/>
    <property type="match status" value="1"/>
</dbReference>
<dbReference type="AlphaFoldDB" id="A0A0Q1BLZ4"/>
<reference evidence="1 2" key="1">
    <citation type="submission" date="2015-04" db="EMBL/GenBank/DDBJ databases">
        <title>Complete genome of flavobacterium.</title>
        <authorList>
            <person name="Kwon Y.M."/>
            <person name="Kim S.-J."/>
        </authorList>
    </citation>
    <scope>NUCLEOTIDE SEQUENCE [LARGE SCALE GENOMIC DNA]</scope>
    <source>
        <strain evidence="1 2">DK169</strain>
    </source>
</reference>
<evidence type="ECO:0000313" key="2">
    <source>
        <dbReference type="Proteomes" id="UP000050827"/>
    </source>
</evidence>
<evidence type="ECO:0000313" key="1">
    <source>
        <dbReference type="EMBL" id="KQC31738.1"/>
    </source>
</evidence>
<protein>
    <recommendedName>
        <fullName evidence="3">DUF4907 domain-containing protein</fullName>
    </recommendedName>
</protein>
<keyword evidence="2" id="KW-1185">Reference proteome</keyword>
<sequence>MLLYLISERGTKEKKSEFKVQVVATESGFGYQILNGEKILIKQDFIPAVQGDKPFATAKDAQLIGNLVAQKLSNGESPVVHLKEIENLNITLPLN</sequence>
<gene>
    <name evidence="1" type="ORF">AAY42_11245</name>
</gene>
<evidence type="ECO:0008006" key="3">
    <source>
        <dbReference type="Google" id="ProtNLM"/>
    </source>
</evidence>
<proteinExistence type="predicted"/>
<dbReference type="InterPro" id="IPR032593">
    <property type="entry name" value="DUF4907"/>
</dbReference>
<dbReference type="Proteomes" id="UP000050827">
    <property type="component" value="Unassembled WGS sequence"/>
</dbReference>